<dbReference type="InterPro" id="IPR052936">
    <property type="entry name" value="Jasmonate_Hydroxylase-like"/>
</dbReference>
<keyword evidence="2" id="KW-0503">Monooxygenase</keyword>
<dbReference type="RefSeq" id="WP_301237535.1">
    <property type="nucleotide sequence ID" value="NZ_JANRHH010000013.1"/>
</dbReference>
<proteinExistence type="predicted"/>
<dbReference type="PANTHER" id="PTHR37811:SF2">
    <property type="entry name" value="ABM DOMAIN-CONTAINING PROTEIN"/>
    <property type="match status" value="1"/>
</dbReference>
<keyword evidence="2" id="KW-0560">Oxidoreductase</keyword>
<keyword evidence="3" id="KW-1185">Reference proteome</keyword>
<accession>A0ABT8IJ51</accession>
<dbReference type="SUPFAM" id="SSF54909">
    <property type="entry name" value="Dimeric alpha+beta barrel"/>
    <property type="match status" value="1"/>
</dbReference>
<reference evidence="2" key="1">
    <citation type="submission" date="2022-08" db="EMBL/GenBank/DDBJ databases">
        <title>Polycladomyces zharkentsis sp. nov., a novel thermophilic CMC and starch-degrading bacterium isolated from a geothermal spring in Kazakhstan.</title>
        <authorList>
            <person name="Mashzhan A."/>
            <person name="Kistaubaeva A."/>
            <person name="Javier-Lopez R."/>
            <person name="Birkeland N.-K."/>
        </authorList>
    </citation>
    <scope>NUCLEOTIDE SEQUENCE</scope>
    <source>
        <strain evidence="2">KSR 13</strain>
    </source>
</reference>
<evidence type="ECO:0000259" key="1">
    <source>
        <dbReference type="PROSITE" id="PS51725"/>
    </source>
</evidence>
<protein>
    <submittedName>
        <fullName evidence="2">Antibiotic biosynthesis monooxygenase</fullName>
    </submittedName>
</protein>
<dbReference type="Proteomes" id="UP001174196">
    <property type="component" value="Unassembled WGS sequence"/>
</dbReference>
<organism evidence="2 3">
    <name type="scientific">Polycladomyces subterraneus</name>
    <dbReference type="NCBI Taxonomy" id="1016997"/>
    <lineage>
        <taxon>Bacteria</taxon>
        <taxon>Bacillati</taxon>
        <taxon>Bacillota</taxon>
        <taxon>Bacilli</taxon>
        <taxon>Bacillales</taxon>
        <taxon>Thermoactinomycetaceae</taxon>
        <taxon>Polycladomyces</taxon>
    </lineage>
</organism>
<dbReference type="InterPro" id="IPR007138">
    <property type="entry name" value="ABM_dom"/>
</dbReference>
<evidence type="ECO:0000313" key="2">
    <source>
        <dbReference type="EMBL" id="MDN4592823.1"/>
    </source>
</evidence>
<dbReference type="GO" id="GO:0004497">
    <property type="term" value="F:monooxygenase activity"/>
    <property type="evidence" value="ECO:0007669"/>
    <property type="project" value="UniProtKB-KW"/>
</dbReference>
<dbReference type="PANTHER" id="PTHR37811">
    <property type="entry name" value="BLL5343 PROTEIN"/>
    <property type="match status" value="1"/>
</dbReference>
<evidence type="ECO:0000313" key="3">
    <source>
        <dbReference type="Proteomes" id="UP001174196"/>
    </source>
</evidence>
<gene>
    <name evidence="2" type="ORF">NWF35_02625</name>
</gene>
<dbReference type="PROSITE" id="PS51725">
    <property type="entry name" value="ABM"/>
    <property type="match status" value="1"/>
</dbReference>
<name>A0ABT8IJ51_9BACL</name>
<dbReference type="Gene3D" id="3.30.70.100">
    <property type="match status" value="1"/>
</dbReference>
<feature type="domain" description="ABM" evidence="1">
    <location>
        <begin position="11"/>
        <end position="98"/>
    </location>
</feature>
<dbReference type="Pfam" id="PF03992">
    <property type="entry name" value="ABM"/>
    <property type="match status" value="1"/>
</dbReference>
<sequence>MANAQTPQPPYYAVIFTSLRSDQDAEAYAQMAERMVELAKQQPGFLGVESVRDAEGFGITVSYWDSPESIRRWKAHTEHQIAQEKGKTGWYEQFFTRVCLIEQEYGWKRNQER</sequence>
<dbReference type="EMBL" id="JANRHH010000013">
    <property type="protein sequence ID" value="MDN4592823.1"/>
    <property type="molecule type" value="Genomic_DNA"/>
</dbReference>
<comment type="caution">
    <text evidence="2">The sequence shown here is derived from an EMBL/GenBank/DDBJ whole genome shotgun (WGS) entry which is preliminary data.</text>
</comment>
<dbReference type="InterPro" id="IPR011008">
    <property type="entry name" value="Dimeric_a/b-barrel"/>
</dbReference>